<evidence type="ECO:0000313" key="2">
    <source>
        <dbReference type="Proteomes" id="UP001597308"/>
    </source>
</evidence>
<protein>
    <recommendedName>
        <fullName evidence="3">DUF2946 domain-containing protein</fullName>
    </recommendedName>
</protein>
<gene>
    <name evidence="1" type="ORF">ACFSCV_08680</name>
</gene>
<comment type="caution">
    <text evidence="1">The sequence shown here is derived from an EMBL/GenBank/DDBJ whole genome shotgun (WGS) entry which is preliminary data.</text>
</comment>
<proteinExistence type="predicted"/>
<dbReference type="RefSeq" id="WP_378798958.1">
    <property type="nucleotide sequence ID" value="NZ_JBHUER010000005.1"/>
</dbReference>
<keyword evidence="2" id="KW-1185">Reference proteome</keyword>
<evidence type="ECO:0008006" key="3">
    <source>
        <dbReference type="Google" id="ProtNLM"/>
    </source>
</evidence>
<dbReference type="Proteomes" id="UP001597308">
    <property type="component" value="Unassembled WGS sequence"/>
</dbReference>
<reference evidence="2" key="1">
    <citation type="journal article" date="2019" name="Int. J. Syst. Evol. Microbiol.">
        <title>The Global Catalogue of Microorganisms (GCM) 10K type strain sequencing project: providing services to taxonomists for standard genome sequencing and annotation.</title>
        <authorList>
            <consortium name="The Broad Institute Genomics Platform"/>
            <consortium name="The Broad Institute Genome Sequencing Center for Infectious Disease"/>
            <person name="Wu L."/>
            <person name="Ma J."/>
        </authorList>
    </citation>
    <scope>NUCLEOTIDE SEQUENCE [LARGE SCALE GENOMIC DNA]</scope>
    <source>
        <strain evidence="2">KCTC 23707</strain>
    </source>
</reference>
<organism evidence="1 2">
    <name type="scientific">Methylopila henanensis</name>
    <dbReference type="NCBI Taxonomy" id="873516"/>
    <lineage>
        <taxon>Bacteria</taxon>
        <taxon>Pseudomonadati</taxon>
        <taxon>Pseudomonadota</taxon>
        <taxon>Alphaproteobacteria</taxon>
        <taxon>Hyphomicrobiales</taxon>
        <taxon>Methylopilaceae</taxon>
        <taxon>Methylopila</taxon>
    </lineage>
</organism>
<accession>A0ABW4K972</accession>
<name>A0ABW4K972_9HYPH</name>
<evidence type="ECO:0000313" key="1">
    <source>
        <dbReference type="EMBL" id="MFD1703078.1"/>
    </source>
</evidence>
<sequence length="115" mass="11275">MIRGLLLAYLLVIQAALGGVAIGSLPVAAAEAALVDCISAHSSNHAPAKGHGALPGCCVAACQLHGGSSAPPPSFATAPVSGDVQLVRTPAEARAAAPVILERSPRSTRGPPALA</sequence>
<dbReference type="EMBL" id="JBHUER010000005">
    <property type="protein sequence ID" value="MFD1703078.1"/>
    <property type="molecule type" value="Genomic_DNA"/>
</dbReference>